<name>A0A2N9J1Q0_FAGSY</name>
<keyword evidence="2" id="KW-0805">Transcription regulation</keyword>
<evidence type="ECO:0000256" key="3">
    <source>
        <dbReference type="ARBA" id="ARBA00023125"/>
    </source>
</evidence>
<evidence type="ECO:0000256" key="6">
    <source>
        <dbReference type="SAM" id="MobiDB-lite"/>
    </source>
</evidence>
<dbReference type="PIRSF" id="PIRSF038123">
    <property type="entry name" value="PTI6"/>
    <property type="match status" value="1"/>
</dbReference>
<evidence type="ECO:0000259" key="7">
    <source>
        <dbReference type="PROSITE" id="PS51032"/>
    </source>
</evidence>
<dbReference type="GO" id="GO:0003700">
    <property type="term" value="F:DNA-binding transcription factor activity"/>
    <property type="evidence" value="ECO:0007669"/>
    <property type="project" value="InterPro"/>
</dbReference>
<dbReference type="GO" id="GO:0005634">
    <property type="term" value="C:nucleus"/>
    <property type="evidence" value="ECO:0007669"/>
    <property type="project" value="UniProtKB-SubCell"/>
</dbReference>
<keyword evidence="4" id="KW-0804">Transcription</keyword>
<dbReference type="PRINTS" id="PR00367">
    <property type="entry name" value="ETHRSPELEMNT"/>
</dbReference>
<dbReference type="InterPro" id="IPR016177">
    <property type="entry name" value="DNA-bd_dom_sf"/>
</dbReference>
<dbReference type="AlphaFoldDB" id="A0A2N9J1Q0"/>
<feature type="domain" description="AP2/ERF" evidence="7">
    <location>
        <begin position="119"/>
        <end position="176"/>
    </location>
</feature>
<dbReference type="Pfam" id="PF00847">
    <property type="entry name" value="AP2"/>
    <property type="match status" value="1"/>
</dbReference>
<feature type="region of interest" description="Disordered" evidence="6">
    <location>
        <begin position="87"/>
        <end position="118"/>
    </location>
</feature>
<gene>
    <name evidence="8" type="ORF">FSB_LOCUS10442</name>
    <name evidence="9" type="ORF">FSB_LOCUS59349</name>
</gene>
<evidence type="ECO:0000256" key="1">
    <source>
        <dbReference type="ARBA" id="ARBA00004123"/>
    </source>
</evidence>
<feature type="region of interest" description="Disordered" evidence="6">
    <location>
        <begin position="190"/>
        <end position="215"/>
    </location>
</feature>
<dbReference type="PANTHER" id="PTHR31194">
    <property type="entry name" value="SHN SHINE , DNA BINDING / TRANSCRIPTION FACTOR"/>
    <property type="match status" value="1"/>
</dbReference>
<reference evidence="9" key="1">
    <citation type="submission" date="2018-02" db="EMBL/GenBank/DDBJ databases">
        <authorList>
            <person name="Cohen D.B."/>
            <person name="Kent A.D."/>
        </authorList>
    </citation>
    <scope>NUCLEOTIDE SEQUENCE</scope>
</reference>
<dbReference type="EMBL" id="OIVN01006362">
    <property type="protein sequence ID" value="SPD31467.1"/>
    <property type="molecule type" value="Genomic_DNA"/>
</dbReference>
<dbReference type="InterPro" id="IPR050913">
    <property type="entry name" value="AP2/ERF_ERF"/>
</dbReference>
<dbReference type="SUPFAM" id="SSF54171">
    <property type="entry name" value="DNA-binding domain"/>
    <property type="match status" value="1"/>
</dbReference>
<dbReference type="FunFam" id="3.30.730.10:FF:000001">
    <property type="entry name" value="Ethylene-responsive transcription factor 2"/>
    <property type="match status" value="1"/>
</dbReference>
<dbReference type="SMART" id="SM00380">
    <property type="entry name" value="AP2"/>
    <property type="match status" value="1"/>
</dbReference>
<evidence type="ECO:0000256" key="2">
    <source>
        <dbReference type="ARBA" id="ARBA00023015"/>
    </source>
</evidence>
<keyword evidence="5" id="KW-0539">Nucleus</keyword>
<dbReference type="Gene3D" id="3.30.730.10">
    <property type="entry name" value="AP2/ERF domain"/>
    <property type="match status" value="1"/>
</dbReference>
<comment type="subcellular location">
    <subcellularLocation>
        <location evidence="1">Nucleus</location>
    </subcellularLocation>
</comment>
<dbReference type="PROSITE" id="PS51032">
    <property type="entry name" value="AP2_ERF"/>
    <property type="match status" value="1"/>
</dbReference>
<sequence length="276" mass="31380">MNMLSFDDPHYSDMYMQPTVKFSEHKETTSKLIHQPKTLTSGHSQPKLVRIIHTDADATDSSSDDEPEQSVRRIKRHVREISFEQLPSLPSKLPLPKKEIRKKRPARSPESASTNRRKKFIGVRQRPWGRWAAEIRDPARRKRVWLGTFDTAEEAASVYDKAALKIKGPNAVTNFPNAVMTETSVFRNEESTPFSVDSPKESSSPGLSEGAVSSPTSVLRYEESRPFDDFGYGDVDVFGFDIDMPLSSPDFVLSRKHLTQEQEEFGEFDIDDFLVL</sequence>
<evidence type="ECO:0000313" key="9">
    <source>
        <dbReference type="EMBL" id="SPD31467.1"/>
    </source>
</evidence>
<dbReference type="EMBL" id="OIVN01000587">
    <property type="protein sequence ID" value="SPC82560.1"/>
    <property type="molecule type" value="Genomic_DNA"/>
</dbReference>
<dbReference type="GO" id="GO:0003677">
    <property type="term" value="F:DNA binding"/>
    <property type="evidence" value="ECO:0007669"/>
    <property type="project" value="UniProtKB-KW"/>
</dbReference>
<keyword evidence="3" id="KW-0238">DNA-binding</keyword>
<accession>A0A2N9J1Q0</accession>
<evidence type="ECO:0000256" key="4">
    <source>
        <dbReference type="ARBA" id="ARBA00023163"/>
    </source>
</evidence>
<evidence type="ECO:0000313" key="8">
    <source>
        <dbReference type="EMBL" id="SPC82560.1"/>
    </source>
</evidence>
<proteinExistence type="predicted"/>
<dbReference type="CDD" id="cd00018">
    <property type="entry name" value="AP2"/>
    <property type="match status" value="1"/>
</dbReference>
<dbReference type="InterPro" id="IPR036955">
    <property type="entry name" value="AP2/ERF_dom_sf"/>
</dbReference>
<organism evidence="9">
    <name type="scientific">Fagus sylvatica</name>
    <name type="common">Beechnut</name>
    <dbReference type="NCBI Taxonomy" id="28930"/>
    <lineage>
        <taxon>Eukaryota</taxon>
        <taxon>Viridiplantae</taxon>
        <taxon>Streptophyta</taxon>
        <taxon>Embryophyta</taxon>
        <taxon>Tracheophyta</taxon>
        <taxon>Spermatophyta</taxon>
        <taxon>Magnoliopsida</taxon>
        <taxon>eudicotyledons</taxon>
        <taxon>Gunneridae</taxon>
        <taxon>Pentapetalae</taxon>
        <taxon>rosids</taxon>
        <taxon>fabids</taxon>
        <taxon>Fagales</taxon>
        <taxon>Fagaceae</taxon>
        <taxon>Fagus</taxon>
    </lineage>
</organism>
<protein>
    <recommendedName>
        <fullName evidence="7">AP2/ERF domain-containing protein</fullName>
    </recommendedName>
</protein>
<dbReference type="PANTHER" id="PTHR31194:SF166">
    <property type="entry name" value="PATHOGENESIS-RELATED GENES TRANSCRIPTIONAL ACTIVATOR PTI6"/>
    <property type="match status" value="1"/>
</dbReference>
<evidence type="ECO:0000256" key="5">
    <source>
        <dbReference type="ARBA" id="ARBA00023242"/>
    </source>
</evidence>
<dbReference type="InterPro" id="IPR001471">
    <property type="entry name" value="AP2/ERF_dom"/>
</dbReference>